<evidence type="ECO:0000313" key="10">
    <source>
        <dbReference type="Proteomes" id="UP000266239"/>
    </source>
</evidence>
<evidence type="ECO:0000313" key="11">
    <source>
        <dbReference type="Proteomes" id="UP000283543"/>
    </source>
</evidence>
<dbReference type="AlphaFoldDB" id="A0A397AY01"/>
<dbReference type="InterPro" id="IPR039983">
    <property type="entry name" value="CYP46A1"/>
</dbReference>
<comment type="caution">
    <text evidence="5">The sequence shown here is derived from an EMBL/GenBank/DDBJ whole genome shotgun (WGS) entry which is preliminary data.</text>
</comment>
<dbReference type="Proteomes" id="UP000266239">
    <property type="component" value="Unassembled WGS sequence"/>
</dbReference>
<keyword evidence="3 4" id="KW-0349">Heme</keyword>
<dbReference type="Proteomes" id="UP000283543">
    <property type="component" value="Unassembled WGS sequence"/>
</dbReference>
<keyword evidence="4" id="KW-0560">Oxidoreductase</keyword>
<dbReference type="GO" id="GO:0020037">
    <property type="term" value="F:heme binding"/>
    <property type="evidence" value="ECO:0007669"/>
    <property type="project" value="InterPro"/>
</dbReference>
<feature type="non-terminal residue" evidence="5">
    <location>
        <position position="1"/>
    </location>
</feature>
<sequence>RFIEGTESFEADKGLRGGQGNTYYYMPFSTGSKNCIGMRFAMAELQVVVASLVARHSFRLSPDANVEPTFVGVTMRPKHLNMTVHLVD</sequence>
<evidence type="ECO:0008006" key="13">
    <source>
        <dbReference type="Google" id="ProtNLM"/>
    </source>
</evidence>
<dbReference type="Gene3D" id="1.10.630.10">
    <property type="entry name" value="Cytochrome P450"/>
    <property type="match status" value="1"/>
</dbReference>
<dbReference type="PANTHER" id="PTHR24293">
    <property type="entry name" value="CYTOCHROME P450 FAMILY 46 SUBFAMILY A"/>
    <property type="match status" value="1"/>
</dbReference>
<comment type="similarity">
    <text evidence="4">Belongs to the cytochrome P450 family.</text>
</comment>
<gene>
    <name evidence="5" type="ORF">DYB25_010251</name>
    <name evidence="8" type="ORF">DYB26_009822</name>
    <name evidence="7" type="ORF">DYB31_016716</name>
    <name evidence="6" type="ORF">DYB34_013038</name>
</gene>
<dbReference type="EMBL" id="QUTB01005915">
    <property type="protein sequence ID" value="RHY52631.1"/>
    <property type="molecule type" value="Genomic_DNA"/>
</dbReference>
<dbReference type="Pfam" id="PF00067">
    <property type="entry name" value="p450"/>
    <property type="match status" value="1"/>
</dbReference>
<feature type="binding site" description="axial binding residue" evidence="3">
    <location>
        <position position="35"/>
    </location>
    <ligand>
        <name>heme</name>
        <dbReference type="ChEBI" id="CHEBI:30413"/>
    </ligand>
    <ligandPart>
        <name>Fe</name>
        <dbReference type="ChEBI" id="CHEBI:18248"/>
    </ligandPart>
</feature>
<dbReference type="PRINTS" id="PR00465">
    <property type="entry name" value="EP450IV"/>
</dbReference>
<evidence type="ECO:0000256" key="1">
    <source>
        <dbReference type="ARBA" id="ARBA00022723"/>
    </source>
</evidence>
<accession>A0A397AY01</accession>
<evidence type="ECO:0000313" key="8">
    <source>
        <dbReference type="EMBL" id="RHZ43006.1"/>
    </source>
</evidence>
<evidence type="ECO:0000313" key="9">
    <source>
        <dbReference type="Proteomes" id="UP000266196"/>
    </source>
</evidence>
<dbReference type="InterPro" id="IPR001128">
    <property type="entry name" value="Cyt_P450"/>
</dbReference>
<dbReference type="EMBL" id="QUTA01006116">
    <property type="protein sequence ID" value="RHY12660.1"/>
    <property type="molecule type" value="Genomic_DNA"/>
</dbReference>
<dbReference type="GO" id="GO:0006707">
    <property type="term" value="P:cholesterol catabolic process"/>
    <property type="evidence" value="ECO:0007669"/>
    <property type="project" value="InterPro"/>
</dbReference>
<dbReference type="EMBL" id="QUTE01006796">
    <property type="protein sequence ID" value="RHZ31554.1"/>
    <property type="molecule type" value="Genomic_DNA"/>
</dbReference>
<evidence type="ECO:0000256" key="4">
    <source>
        <dbReference type="RuleBase" id="RU000461"/>
    </source>
</evidence>
<dbReference type="PANTHER" id="PTHR24293:SF0">
    <property type="entry name" value="CYP46A1 PROTEIN-RELATED"/>
    <property type="match status" value="1"/>
</dbReference>
<keyword evidence="1 3" id="KW-0479">Metal-binding</keyword>
<keyword evidence="2 3" id="KW-0408">Iron</keyword>
<evidence type="ECO:0000313" key="7">
    <source>
        <dbReference type="EMBL" id="RHZ31554.1"/>
    </source>
</evidence>
<dbReference type="GO" id="GO:0033781">
    <property type="term" value="F:cholesterol 24-hydroxylase activity"/>
    <property type="evidence" value="ECO:0007669"/>
    <property type="project" value="InterPro"/>
</dbReference>
<dbReference type="Proteomes" id="UP000286510">
    <property type="component" value="Unassembled WGS sequence"/>
</dbReference>
<protein>
    <recommendedName>
        <fullName evidence="13">Cytochrome P450</fullName>
    </recommendedName>
</protein>
<dbReference type="SUPFAM" id="SSF48264">
    <property type="entry name" value="Cytochrome P450"/>
    <property type="match status" value="1"/>
</dbReference>
<keyword evidence="4" id="KW-0503">Monooxygenase</keyword>
<proteinExistence type="inferred from homology"/>
<dbReference type="EMBL" id="QUTF01000023">
    <property type="protein sequence ID" value="RHZ43006.1"/>
    <property type="molecule type" value="Genomic_DNA"/>
</dbReference>
<evidence type="ECO:0000256" key="3">
    <source>
        <dbReference type="PIRSR" id="PIRSR602403-1"/>
    </source>
</evidence>
<organism evidence="5 10">
    <name type="scientific">Aphanomyces astaci</name>
    <name type="common">Crayfish plague agent</name>
    <dbReference type="NCBI Taxonomy" id="112090"/>
    <lineage>
        <taxon>Eukaryota</taxon>
        <taxon>Sar</taxon>
        <taxon>Stramenopiles</taxon>
        <taxon>Oomycota</taxon>
        <taxon>Saprolegniomycetes</taxon>
        <taxon>Saprolegniales</taxon>
        <taxon>Verrucalvaceae</taxon>
        <taxon>Aphanomyces</taxon>
    </lineage>
</organism>
<name>A0A397AY01_APHAT</name>
<evidence type="ECO:0000313" key="6">
    <source>
        <dbReference type="EMBL" id="RHY52631.1"/>
    </source>
</evidence>
<dbReference type="Proteomes" id="UP000266196">
    <property type="component" value="Unassembled WGS sequence"/>
</dbReference>
<dbReference type="InterPro" id="IPR036396">
    <property type="entry name" value="Cyt_P450_sf"/>
</dbReference>
<dbReference type="PROSITE" id="PS00086">
    <property type="entry name" value="CYTOCHROME_P450"/>
    <property type="match status" value="1"/>
</dbReference>
<reference evidence="9 10" key="1">
    <citation type="submission" date="2018-08" db="EMBL/GenBank/DDBJ databases">
        <title>Aphanomyces genome sequencing and annotation.</title>
        <authorList>
            <person name="Minardi D."/>
            <person name="Oidtmann B."/>
            <person name="Van Der Giezen M."/>
            <person name="Studholme D.J."/>
        </authorList>
    </citation>
    <scope>NUCLEOTIDE SEQUENCE [LARGE SCALE GENOMIC DNA]</scope>
    <source>
        <strain evidence="7 9">197901</strain>
        <strain evidence="8 12">FDL457</strain>
        <strain evidence="6 11">Si</strain>
        <strain evidence="5 10">Yx</strain>
    </source>
</reference>
<comment type="cofactor">
    <cofactor evidence="3">
        <name>heme</name>
        <dbReference type="ChEBI" id="CHEBI:30413"/>
    </cofactor>
</comment>
<evidence type="ECO:0000313" key="5">
    <source>
        <dbReference type="EMBL" id="RHY12660.1"/>
    </source>
</evidence>
<dbReference type="InterPro" id="IPR017972">
    <property type="entry name" value="Cyt_P450_CS"/>
</dbReference>
<evidence type="ECO:0000256" key="2">
    <source>
        <dbReference type="ARBA" id="ARBA00023004"/>
    </source>
</evidence>
<evidence type="ECO:0000313" key="12">
    <source>
        <dbReference type="Proteomes" id="UP000286510"/>
    </source>
</evidence>
<dbReference type="GO" id="GO:0005506">
    <property type="term" value="F:iron ion binding"/>
    <property type="evidence" value="ECO:0007669"/>
    <property type="project" value="InterPro"/>
</dbReference>
<dbReference type="InterPro" id="IPR002403">
    <property type="entry name" value="Cyt_P450_E_grp-IV"/>
</dbReference>